<dbReference type="InterPro" id="IPR050298">
    <property type="entry name" value="Gram-neg_bact_OMP"/>
</dbReference>
<dbReference type="Pfam" id="PF13609">
    <property type="entry name" value="Porin_4"/>
    <property type="match status" value="1"/>
</dbReference>
<evidence type="ECO:0000313" key="14">
    <source>
        <dbReference type="Proteomes" id="UP000810171"/>
    </source>
</evidence>
<dbReference type="InterPro" id="IPR002299">
    <property type="entry name" value="Porin_Neis"/>
</dbReference>
<dbReference type="Gene3D" id="2.40.160.10">
    <property type="entry name" value="Porin"/>
    <property type="match status" value="1"/>
</dbReference>
<keyword evidence="7" id="KW-0406">Ion transport</keyword>
<evidence type="ECO:0000256" key="4">
    <source>
        <dbReference type="ARBA" id="ARBA00022452"/>
    </source>
</evidence>
<evidence type="ECO:0000256" key="11">
    <source>
        <dbReference type="SAM" id="SignalP"/>
    </source>
</evidence>
<feature type="signal peptide" evidence="11">
    <location>
        <begin position="1"/>
        <end position="24"/>
    </location>
</feature>
<name>A0ABS3ZDW0_9GAMM</name>
<feature type="domain" description="Porin" evidence="12">
    <location>
        <begin position="9"/>
        <end position="292"/>
    </location>
</feature>
<dbReference type="PRINTS" id="PR00182">
    <property type="entry name" value="ECOLNEIPORIN"/>
</dbReference>
<dbReference type="Proteomes" id="UP000810171">
    <property type="component" value="Unassembled WGS sequence"/>
</dbReference>
<comment type="subunit">
    <text evidence="2">Homotrimer.</text>
</comment>
<evidence type="ECO:0000256" key="5">
    <source>
        <dbReference type="ARBA" id="ARBA00022692"/>
    </source>
</evidence>
<dbReference type="EMBL" id="JACVEW010000019">
    <property type="protein sequence ID" value="MBP0049483.1"/>
    <property type="molecule type" value="Genomic_DNA"/>
</dbReference>
<keyword evidence="10" id="KW-0998">Cell outer membrane</keyword>
<protein>
    <submittedName>
        <fullName evidence="13">Porin</fullName>
    </submittedName>
</protein>
<gene>
    <name evidence="13" type="ORF">H9C73_12120</name>
</gene>
<proteinExistence type="predicted"/>
<dbReference type="CDD" id="cd00342">
    <property type="entry name" value="gram_neg_porins"/>
    <property type="match status" value="1"/>
</dbReference>
<evidence type="ECO:0000256" key="7">
    <source>
        <dbReference type="ARBA" id="ARBA00023065"/>
    </source>
</evidence>
<dbReference type="InterPro" id="IPR023614">
    <property type="entry name" value="Porin_dom_sf"/>
</dbReference>
<keyword evidence="3" id="KW-0813">Transport</keyword>
<evidence type="ECO:0000256" key="2">
    <source>
        <dbReference type="ARBA" id="ARBA00011233"/>
    </source>
</evidence>
<keyword evidence="5" id="KW-0812">Transmembrane</keyword>
<comment type="subcellular location">
    <subcellularLocation>
        <location evidence="1">Cell outer membrane</location>
        <topology evidence="1">Multi-pass membrane protein</topology>
    </subcellularLocation>
</comment>
<accession>A0ABS3ZDW0</accession>
<keyword evidence="8" id="KW-0626">Porin</keyword>
<comment type="caution">
    <text evidence="13">The sequence shown here is derived from an EMBL/GenBank/DDBJ whole genome shotgun (WGS) entry which is preliminary data.</text>
</comment>
<dbReference type="PRINTS" id="PR00184">
    <property type="entry name" value="NEISSPPORIN"/>
</dbReference>
<evidence type="ECO:0000256" key="8">
    <source>
        <dbReference type="ARBA" id="ARBA00023114"/>
    </source>
</evidence>
<evidence type="ECO:0000313" key="13">
    <source>
        <dbReference type="EMBL" id="MBP0049483.1"/>
    </source>
</evidence>
<evidence type="ECO:0000259" key="12">
    <source>
        <dbReference type="Pfam" id="PF13609"/>
    </source>
</evidence>
<evidence type="ECO:0000256" key="1">
    <source>
        <dbReference type="ARBA" id="ARBA00004571"/>
    </source>
</evidence>
<keyword evidence="9" id="KW-0472">Membrane</keyword>
<sequence>MLMKKSLIALAVAGAMTAPMVAQADATLYGSLRVKMVDTDTVDMDIADNSSRIGIKGSSELFSGAKAIYQFEQAVNSEAGAWSGGRLSYIGATGDFGTAQVGRMWTPYALWTVFTTDIVDNGTSGNTGYVIGAHRTPETLAYISPDMGGFQVAAAVLTTDTDATQDDEVANNASVDVAHVAAKYAMGGFTGAVSYLGYDDDASKFGGSTYDDVTSVGLSYSMDALYLGARYENRDMVAGDDQDAWEVAGSYTMGNTKLLANYTDDDANDDEKWSVEAQQKLGKQARVFAAYVDHGDDSIGNGVELGYRVDF</sequence>
<evidence type="ECO:0000256" key="9">
    <source>
        <dbReference type="ARBA" id="ARBA00023136"/>
    </source>
</evidence>
<keyword evidence="14" id="KW-1185">Reference proteome</keyword>
<evidence type="ECO:0000256" key="6">
    <source>
        <dbReference type="ARBA" id="ARBA00022729"/>
    </source>
</evidence>
<organism evidence="13 14">
    <name type="scientific">Marinobacterium alkalitolerans</name>
    <dbReference type="NCBI Taxonomy" id="1542925"/>
    <lineage>
        <taxon>Bacteria</taxon>
        <taxon>Pseudomonadati</taxon>
        <taxon>Pseudomonadota</taxon>
        <taxon>Gammaproteobacteria</taxon>
        <taxon>Oceanospirillales</taxon>
        <taxon>Oceanospirillaceae</taxon>
        <taxon>Marinobacterium</taxon>
    </lineage>
</organism>
<evidence type="ECO:0000256" key="3">
    <source>
        <dbReference type="ARBA" id="ARBA00022448"/>
    </source>
</evidence>
<dbReference type="SUPFAM" id="SSF56935">
    <property type="entry name" value="Porins"/>
    <property type="match status" value="1"/>
</dbReference>
<feature type="chain" id="PRO_5046230052" evidence="11">
    <location>
        <begin position="25"/>
        <end position="311"/>
    </location>
</feature>
<dbReference type="PANTHER" id="PTHR34501">
    <property type="entry name" value="PROTEIN YDDL-RELATED"/>
    <property type="match status" value="1"/>
</dbReference>
<keyword evidence="6 11" id="KW-0732">Signal</keyword>
<dbReference type="InterPro" id="IPR001702">
    <property type="entry name" value="Porin_Gram-ve"/>
</dbReference>
<dbReference type="PANTHER" id="PTHR34501:SF9">
    <property type="entry name" value="MAJOR OUTER MEMBRANE PROTEIN P.IA"/>
    <property type="match status" value="1"/>
</dbReference>
<dbReference type="InterPro" id="IPR033900">
    <property type="entry name" value="Gram_neg_porin_domain"/>
</dbReference>
<keyword evidence="4" id="KW-1134">Transmembrane beta strand</keyword>
<reference evidence="13 14" key="1">
    <citation type="submission" date="2020-09" db="EMBL/GenBank/DDBJ databases">
        <authorList>
            <person name="Tanuku N.R.S."/>
        </authorList>
    </citation>
    <scope>NUCLEOTIDE SEQUENCE [LARGE SCALE GENOMIC DNA]</scope>
    <source>
        <strain evidence="13 14">AK62</strain>
    </source>
</reference>
<evidence type="ECO:0000256" key="10">
    <source>
        <dbReference type="ARBA" id="ARBA00023237"/>
    </source>
</evidence>